<reference evidence="1 2" key="1">
    <citation type="submission" date="2021-06" db="EMBL/GenBank/DDBJ databases">
        <authorList>
            <person name="Kallberg Y."/>
            <person name="Tangrot J."/>
            <person name="Rosling A."/>
        </authorList>
    </citation>
    <scope>NUCLEOTIDE SEQUENCE [LARGE SCALE GENOMIC DNA]</scope>
    <source>
        <strain evidence="1 2">120-4 pot B 10/14</strain>
    </source>
</reference>
<sequence length="86" mass="9863">IDIAKKNTTEDEKPGLPKDINKVNAVLENLLETNKDKVPITDYDKINITISLLRKHFKFGELPPKFFDLSTCSITIHQDGRQIQKQ</sequence>
<dbReference type="EMBL" id="CAJVQB010036926">
    <property type="protein sequence ID" value="CAG8824634.1"/>
    <property type="molecule type" value="Genomic_DNA"/>
</dbReference>
<name>A0ABN7WAI5_GIGMA</name>
<proteinExistence type="predicted"/>
<accession>A0ABN7WAI5</accession>
<feature type="non-terminal residue" evidence="1">
    <location>
        <position position="1"/>
    </location>
</feature>
<evidence type="ECO:0000313" key="2">
    <source>
        <dbReference type="Proteomes" id="UP000789901"/>
    </source>
</evidence>
<protein>
    <submittedName>
        <fullName evidence="1">34109_t:CDS:1</fullName>
    </submittedName>
</protein>
<evidence type="ECO:0000313" key="1">
    <source>
        <dbReference type="EMBL" id="CAG8824634.1"/>
    </source>
</evidence>
<organism evidence="1 2">
    <name type="scientific">Gigaspora margarita</name>
    <dbReference type="NCBI Taxonomy" id="4874"/>
    <lineage>
        <taxon>Eukaryota</taxon>
        <taxon>Fungi</taxon>
        <taxon>Fungi incertae sedis</taxon>
        <taxon>Mucoromycota</taxon>
        <taxon>Glomeromycotina</taxon>
        <taxon>Glomeromycetes</taxon>
        <taxon>Diversisporales</taxon>
        <taxon>Gigasporaceae</taxon>
        <taxon>Gigaspora</taxon>
    </lineage>
</organism>
<keyword evidence="2" id="KW-1185">Reference proteome</keyword>
<dbReference type="Proteomes" id="UP000789901">
    <property type="component" value="Unassembled WGS sequence"/>
</dbReference>
<comment type="caution">
    <text evidence="1">The sequence shown here is derived from an EMBL/GenBank/DDBJ whole genome shotgun (WGS) entry which is preliminary data.</text>
</comment>
<gene>
    <name evidence="1" type="ORF">GMARGA_LOCUS28628</name>
</gene>